<proteinExistence type="predicted"/>
<keyword evidence="1" id="KW-0805">Transcription regulation</keyword>
<evidence type="ECO:0000256" key="2">
    <source>
        <dbReference type="ARBA" id="ARBA00023163"/>
    </source>
</evidence>
<organism evidence="4 5">
    <name type="scientific">Virgisporangium aliadipatigenens</name>
    <dbReference type="NCBI Taxonomy" id="741659"/>
    <lineage>
        <taxon>Bacteria</taxon>
        <taxon>Bacillati</taxon>
        <taxon>Actinomycetota</taxon>
        <taxon>Actinomycetes</taxon>
        <taxon>Micromonosporales</taxon>
        <taxon>Micromonosporaceae</taxon>
        <taxon>Virgisporangium</taxon>
    </lineage>
</organism>
<comment type="caution">
    <text evidence="4">The sequence shown here is derived from an EMBL/GenBank/DDBJ whole genome shotgun (WGS) entry which is preliminary data.</text>
</comment>
<dbReference type="GO" id="GO:0043565">
    <property type="term" value="F:sequence-specific DNA binding"/>
    <property type="evidence" value="ECO:0007669"/>
    <property type="project" value="InterPro"/>
</dbReference>
<dbReference type="GO" id="GO:0003700">
    <property type="term" value="F:DNA-binding transcription factor activity"/>
    <property type="evidence" value="ECO:0007669"/>
    <property type="project" value="InterPro"/>
</dbReference>
<evidence type="ECO:0000313" key="4">
    <source>
        <dbReference type="EMBL" id="GIJ48989.1"/>
    </source>
</evidence>
<name>A0A8J3YNU5_9ACTN</name>
<dbReference type="SUPFAM" id="SSF52317">
    <property type="entry name" value="Class I glutamine amidotransferase-like"/>
    <property type="match status" value="1"/>
</dbReference>
<dbReference type="EMBL" id="BOPF01000023">
    <property type="protein sequence ID" value="GIJ48989.1"/>
    <property type="molecule type" value="Genomic_DNA"/>
</dbReference>
<keyword evidence="5" id="KW-1185">Reference proteome</keyword>
<evidence type="ECO:0000259" key="3">
    <source>
        <dbReference type="PROSITE" id="PS01124"/>
    </source>
</evidence>
<evidence type="ECO:0000313" key="5">
    <source>
        <dbReference type="Proteomes" id="UP000619260"/>
    </source>
</evidence>
<dbReference type="CDD" id="cd03137">
    <property type="entry name" value="GATase1_AraC_1"/>
    <property type="match status" value="1"/>
</dbReference>
<evidence type="ECO:0000256" key="1">
    <source>
        <dbReference type="ARBA" id="ARBA00023015"/>
    </source>
</evidence>
<reference evidence="4" key="1">
    <citation type="submission" date="2021-01" db="EMBL/GenBank/DDBJ databases">
        <title>Whole genome shotgun sequence of Virgisporangium aliadipatigenens NBRC 105644.</title>
        <authorList>
            <person name="Komaki H."/>
            <person name="Tamura T."/>
        </authorList>
    </citation>
    <scope>NUCLEOTIDE SEQUENCE</scope>
    <source>
        <strain evidence="4">NBRC 105644</strain>
    </source>
</reference>
<gene>
    <name evidence="4" type="ORF">Val02_58750</name>
</gene>
<feature type="domain" description="HTH araC/xylS-type" evidence="3">
    <location>
        <begin position="213"/>
        <end position="311"/>
    </location>
</feature>
<dbReference type="InterPro" id="IPR029062">
    <property type="entry name" value="Class_I_gatase-like"/>
</dbReference>
<sequence>MHRVVVLALDGVFPFELSMPGRIFDSVPGGAYEVVTCSVDGGPVRTSSDYGITVGHGPEALATADTVIIPAFSVKARWFTGRELPEPVRAAFDRIRPGTRIVSICTGSFVLAAAGLLAGRRATTHWRHTERFAELFPDVELDQDVLFVDDGDVLTSAGAAAGVDLCLHIVRLDHGAAVANQVARYLIVPPWRDGGQAQFIERPVPPPSTSSTAATREWALERLHEPIALVELARHARTSVRTFTRRFREEVGVSPAQWLINQRVDLARHLLETTDLGVDHVARRAGFGTAASMRAHLRDTIGVSPSAYRHTFRRHVERHQGSITR</sequence>
<dbReference type="Proteomes" id="UP000619260">
    <property type="component" value="Unassembled WGS sequence"/>
</dbReference>
<dbReference type="InterPro" id="IPR052158">
    <property type="entry name" value="INH-QAR"/>
</dbReference>
<dbReference type="InterPro" id="IPR009057">
    <property type="entry name" value="Homeodomain-like_sf"/>
</dbReference>
<protein>
    <submittedName>
        <fullName evidence="4">Transcriptional regulator</fullName>
    </submittedName>
</protein>
<dbReference type="RefSeq" id="WP_203902444.1">
    <property type="nucleotide sequence ID" value="NZ_BOPF01000023.1"/>
</dbReference>
<dbReference type="Pfam" id="PF12833">
    <property type="entry name" value="HTH_18"/>
    <property type="match status" value="1"/>
</dbReference>
<dbReference type="Gene3D" id="1.10.10.60">
    <property type="entry name" value="Homeodomain-like"/>
    <property type="match status" value="1"/>
</dbReference>
<dbReference type="AlphaFoldDB" id="A0A8J3YNU5"/>
<accession>A0A8J3YNU5</accession>
<keyword evidence="2" id="KW-0804">Transcription</keyword>
<dbReference type="SMART" id="SM00342">
    <property type="entry name" value="HTH_ARAC"/>
    <property type="match status" value="1"/>
</dbReference>
<dbReference type="SUPFAM" id="SSF46689">
    <property type="entry name" value="Homeodomain-like"/>
    <property type="match status" value="2"/>
</dbReference>
<dbReference type="PANTHER" id="PTHR43130">
    <property type="entry name" value="ARAC-FAMILY TRANSCRIPTIONAL REGULATOR"/>
    <property type="match status" value="1"/>
</dbReference>
<dbReference type="Pfam" id="PF01965">
    <property type="entry name" value="DJ-1_PfpI"/>
    <property type="match status" value="1"/>
</dbReference>
<dbReference type="Gene3D" id="3.40.50.880">
    <property type="match status" value="1"/>
</dbReference>
<dbReference type="InterPro" id="IPR018060">
    <property type="entry name" value="HTH_AraC"/>
</dbReference>
<dbReference type="InterPro" id="IPR002818">
    <property type="entry name" value="DJ-1/PfpI"/>
</dbReference>
<dbReference type="PROSITE" id="PS01124">
    <property type="entry name" value="HTH_ARAC_FAMILY_2"/>
    <property type="match status" value="1"/>
</dbReference>
<dbReference type="PANTHER" id="PTHR43130:SF3">
    <property type="entry name" value="HTH-TYPE TRANSCRIPTIONAL REGULATOR RV1931C"/>
    <property type="match status" value="1"/>
</dbReference>